<dbReference type="CDD" id="cd17917">
    <property type="entry name" value="DEXHc_RHA-like"/>
    <property type="match status" value="1"/>
</dbReference>
<dbReference type="InterPro" id="IPR007502">
    <property type="entry name" value="Helicase-assoc_dom"/>
</dbReference>
<dbReference type="SMART" id="SM00847">
    <property type="entry name" value="HA2"/>
    <property type="match status" value="1"/>
</dbReference>
<proteinExistence type="inferred from homology"/>
<name>A0A8J2LPL2_9HEXA</name>
<dbReference type="SMART" id="SM00487">
    <property type="entry name" value="DEXDc"/>
    <property type="match status" value="1"/>
</dbReference>
<dbReference type="InterPro" id="IPR002464">
    <property type="entry name" value="DNA/RNA_helicase_DEAH_CS"/>
</dbReference>
<dbReference type="GO" id="GO:0003723">
    <property type="term" value="F:RNA binding"/>
    <property type="evidence" value="ECO:0007669"/>
    <property type="project" value="TreeGrafter"/>
</dbReference>
<feature type="domain" description="Helicase C-terminal" evidence="10">
    <location>
        <begin position="255"/>
        <end position="431"/>
    </location>
</feature>
<dbReference type="GO" id="GO:0005737">
    <property type="term" value="C:cytoplasm"/>
    <property type="evidence" value="ECO:0007669"/>
    <property type="project" value="UniProtKB-SubCell"/>
</dbReference>
<dbReference type="Pfam" id="PF00271">
    <property type="entry name" value="Helicase_C"/>
    <property type="match status" value="1"/>
</dbReference>
<dbReference type="PROSITE" id="PS51192">
    <property type="entry name" value="HELICASE_ATP_BIND_1"/>
    <property type="match status" value="1"/>
</dbReference>
<keyword evidence="6" id="KW-0378">Hydrolase</keyword>
<organism evidence="11 12">
    <name type="scientific">Allacma fusca</name>
    <dbReference type="NCBI Taxonomy" id="39272"/>
    <lineage>
        <taxon>Eukaryota</taxon>
        <taxon>Metazoa</taxon>
        <taxon>Ecdysozoa</taxon>
        <taxon>Arthropoda</taxon>
        <taxon>Hexapoda</taxon>
        <taxon>Collembola</taxon>
        <taxon>Symphypleona</taxon>
        <taxon>Sminthuridae</taxon>
        <taxon>Allacma</taxon>
    </lineage>
</organism>
<comment type="caution">
    <text evidence="11">The sequence shown here is derived from an EMBL/GenBank/DDBJ whole genome shotgun (WGS) entry which is preliminary data.</text>
</comment>
<dbReference type="PROSITE" id="PS00690">
    <property type="entry name" value="DEAH_ATP_HELICASE"/>
    <property type="match status" value="1"/>
</dbReference>
<accession>A0A8J2LPL2</accession>
<evidence type="ECO:0000259" key="9">
    <source>
        <dbReference type="PROSITE" id="PS51192"/>
    </source>
</evidence>
<evidence type="ECO:0000256" key="6">
    <source>
        <dbReference type="ARBA" id="ARBA00022801"/>
    </source>
</evidence>
<keyword evidence="7" id="KW-0067">ATP-binding</keyword>
<comment type="subcellular location">
    <subcellularLocation>
        <location evidence="1">Cytoplasm</location>
    </subcellularLocation>
</comment>
<evidence type="ECO:0000256" key="7">
    <source>
        <dbReference type="ARBA" id="ARBA00022840"/>
    </source>
</evidence>
<dbReference type="InterPro" id="IPR011545">
    <property type="entry name" value="DEAD/DEAH_box_helicase_dom"/>
</dbReference>
<reference evidence="11" key="1">
    <citation type="submission" date="2021-06" db="EMBL/GenBank/DDBJ databases">
        <authorList>
            <person name="Hodson N. C."/>
            <person name="Mongue J. A."/>
            <person name="Jaron S. K."/>
        </authorList>
    </citation>
    <scope>NUCLEOTIDE SEQUENCE</scope>
</reference>
<evidence type="ECO:0000256" key="4">
    <source>
        <dbReference type="ARBA" id="ARBA00022490"/>
    </source>
</evidence>
<keyword evidence="5" id="KW-0547">Nucleotide-binding</keyword>
<dbReference type="GO" id="GO:0016787">
    <property type="term" value="F:hydrolase activity"/>
    <property type="evidence" value="ECO:0007669"/>
    <property type="project" value="UniProtKB-KW"/>
</dbReference>
<dbReference type="InterPro" id="IPR002999">
    <property type="entry name" value="Tudor"/>
</dbReference>
<evidence type="ECO:0000256" key="1">
    <source>
        <dbReference type="ARBA" id="ARBA00004496"/>
    </source>
</evidence>
<dbReference type="InterPro" id="IPR001650">
    <property type="entry name" value="Helicase_C-like"/>
</dbReference>
<feature type="region of interest" description="Disordered" evidence="8">
    <location>
        <begin position="965"/>
        <end position="1026"/>
    </location>
</feature>
<dbReference type="Pfam" id="PF21010">
    <property type="entry name" value="HA2_C"/>
    <property type="match status" value="1"/>
</dbReference>
<feature type="domain" description="Helicase ATP-binding" evidence="9">
    <location>
        <begin position="11"/>
        <end position="178"/>
    </location>
</feature>
<dbReference type="AlphaFoldDB" id="A0A8J2LPL2"/>
<gene>
    <name evidence="11" type="ORF">AFUS01_LOCUS37055</name>
</gene>
<dbReference type="PROSITE" id="PS51194">
    <property type="entry name" value="HELICASE_CTER"/>
    <property type="match status" value="1"/>
</dbReference>
<comment type="similarity">
    <text evidence="2">Belongs to the DEAD box helicase family. DEAH subfamily.</text>
</comment>
<feature type="compositionally biased region" description="Polar residues" evidence="8">
    <location>
        <begin position="993"/>
        <end position="1003"/>
    </location>
</feature>
<dbReference type="PANTHER" id="PTHR18934">
    <property type="entry name" value="ATP-DEPENDENT RNA HELICASE"/>
    <property type="match status" value="1"/>
</dbReference>
<dbReference type="Proteomes" id="UP000708208">
    <property type="component" value="Unassembled WGS sequence"/>
</dbReference>
<dbReference type="PANTHER" id="PTHR18934:SF113">
    <property type="entry name" value="ATP-DEPENDENT RNA HELICASE TDRD9"/>
    <property type="match status" value="1"/>
</dbReference>
<evidence type="ECO:0000256" key="8">
    <source>
        <dbReference type="SAM" id="MobiDB-lite"/>
    </source>
</evidence>
<dbReference type="Pfam" id="PF00567">
    <property type="entry name" value="TUDOR"/>
    <property type="match status" value="1"/>
</dbReference>
<dbReference type="InterPro" id="IPR014001">
    <property type="entry name" value="Helicase_ATP-bd"/>
</dbReference>
<dbReference type="SMART" id="SM00490">
    <property type="entry name" value="HELICc"/>
    <property type="match status" value="1"/>
</dbReference>
<evidence type="ECO:0000259" key="10">
    <source>
        <dbReference type="PROSITE" id="PS51194"/>
    </source>
</evidence>
<dbReference type="GO" id="GO:0005524">
    <property type="term" value="F:ATP binding"/>
    <property type="evidence" value="ECO:0007669"/>
    <property type="project" value="UniProtKB-KW"/>
</dbReference>
<evidence type="ECO:0000256" key="5">
    <source>
        <dbReference type="ARBA" id="ARBA00022741"/>
    </source>
</evidence>
<protein>
    <recommendedName>
        <fullName evidence="3">Probable ATP-dependent RNA helicase spindle-E</fullName>
    </recommendedName>
</protein>
<evidence type="ECO:0000256" key="3">
    <source>
        <dbReference type="ARBA" id="ARBA00013352"/>
    </source>
</evidence>
<dbReference type="OrthoDB" id="66977at2759"/>
<keyword evidence="12" id="KW-1185">Reference proteome</keyword>
<evidence type="ECO:0000313" key="12">
    <source>
        <dbReference type="Proteomes" id="UP000708208"/>
    </source>
</evidence>
<sequence>MSIVTCKKKIVTTVNSHQVTIIDGVTGCGKTTQVPQFLLDDAVEKNKFCRIVVTQPRRIAALSVANRVCWERGWELGSLVGYQVGMDRKFSKNTRLVYMTTGVLLQMMIHTKSLGEWSHIIIDEVHERDLDTDLMMLVIKRIMIERQDRYPKLILMSATLNAKKFMDYFPNWRLNGNTLGTVIVQIPHLTTYPVTEHYINNIHGIEMPKIYKVDFYEEPQIAPDIFEMAVNVIASFDTFERHERRYNASNPDKNGVDSFEVNERGAVLVFLPGLLEIETLYKLLNEYTASKAKDMNAADPMKWSLLPLHSTITNEEQQKVFQPVPKAHRKIILATNIAESSITVTDIKYVIDFCLTKSLSCDTTTNYTCLCLEWASKNQCIQRKGRCGRVSAGHVFRMVPEVFYNNLVQEALPEMMKSSLESVVLHAKILNMGSPKALLALAIDPPKLSGIRRAVANLKEVGAITIDCQGENGRFNEFDGDLTYLGKVMAGLPIDLRFGRLIMMGHVFGLLEETIIIAAGLSTKSPFSYPYHRRVQAYLSKLHWSQNTFSDCLALINVYKTWVRESCDFREKDDEKVWANQYLVQRPVMGEIVNLVKEIQRRLARMKIAVNENPSLELTEERGILLKIVIAGAFYPNYFVRNRPKKNEYEREISKELIGRNPATTVVFQGFPADQPGHLYAHHITSQFEYRNVNAGIATIPYVEPDGSKLLLSFDIRGHKIGSLCHGLYHAIKMKKLRHNISFKIIRRDHAVDALEFAIQNVNISDYKAPPQVTLPTVFDRETNMQITQIVSPSELYIIYQSDLELLQAIDNELNASANSMCSLRFDELTEGDLVFVELNGQYARGRVEQLSNEHQNKDVLVYRIDRGGMYWFKPPQIYGINTPTSSDILFETLGLAIQFRLQELKPPVQHGCNWPEESIKYVKTFEGQSCKIQIFSIVESVIAGDILVSSSSVRLTLLDKNLADVSPEPTDSEKNSNLRSSSYVERQDKSEQAQFSKNQVTTKIPKAPILPPPEEEDADSVTLRGPNSPLEMSFSALCRSTHLKQVNIDGASVNSVALDHDFLTPNSRLLVAGSVGIAYRSGNLIARDTTMMPAIPGLTGLLSLLFCPIVELRVNESLTQYTGALAGLGLNPTTQEPIYGDHDVEVIFDTKIDNEDLNTINSIRMTMNYILRQTCGPDLSNLRQKAISDTMQLLQRPRLMIDESWPQTPHMWGVRRDGLIRLCPGVGGDNVHTDVFQLHEGITLH</sequence>
<dbReference type="EMBL" id="CAJVCH010542051">
    <property type="protein sequence ID" value="CAG7827044.1"/>
    <property type="molecule type" value="Genomic_DNA"/>
</dbReference>
<evidence type="ECO:0000313" key="11">
    <source>
        <dbReference type="EMBL" id="CAG7827044.1"/>
    </source>
</evidence>
<evidence type="ECO:0000256" key="2">
    <source>
        <dbReference type="ARBA" id="ARBA00008792"/>
    </source>
</evidence>
<keyword evidence="4" id="KW-0963">Cytoplasm</keyword>
<dbReference type="Pfam" id="PF00270">
    <property type="entry name" value="DEAD"/>
    <property type="match status" value="1"/>
</dbReference>
<dbReference type="GO" id="GO:0004386">
    <property type="term" value="F:helicase activity"/>
    <property type="evidence" value="ECO:0007669"/>
    <property type="project" value="TreeGrafter"/>
</dbReference>
<dbReference type="CDD" id="cd18791">
    <property type="entry name" value="SF2_C_RHA"/>
    <property type="match status" value="1"/>
</dbReference>